<dbReference type="EMBL" id="VSRR010002411">
    <property type="protein sequence ID" value="MPC31312.1"/>
    <property type="molecule type" value="Genomic_DNA"/>
</dbReference>
<keyword evidence="2" id="KW-1185">Reference proteome</keyword>
<proteinExistence type="predicted"/>
<dbReference type="Proteomes" id="UP000324222">
    <property type="component" value="Unassembled WGS sequence"/>
</dbReference>
<evidence type="ECO:0000313" key="2">
    <source>
        <dbReference type="Proteomes" id="UP000324222"/>
    </source>
</evidence>
<dbReference type="AlphaFoldDB" id="A0A5B7EB10"/>
<sequence>MQLTQWVYEYYMGGRKLEPTANFVQDPPKRRCLWYFASASWGYLRRYYADFSWNEYCFRVRDPSLCAERITEAVVFGVETDSVPRVHCLSPDAFIMPKVVEKRKRVVQLLVSGMSAVPLMPDKRAFTVLIIGPICPPKRIFSAQELHIYPETEYHSDM</sequence>
<evidence type="ECO:0000313" key="1">
    <source>
        <dbReference type="EMBL" id="MPC31312.1"/>
    </source>
</evidence>
<comment type="caution">
    <text evidence="1">The sequence shown here is derived from an EMBL/GenBank/DDBJ whole genome shotgun (WGS) entry which is preliminary data.</text>
</comment>
<gene>
    <name evidence="1" type="ORF">E2C01_024598</name>
</gene>
<name>A0A5B7EB10_PORTR</name>
<reference evidence="1 2" key="1">
    <citation type="submission" date="2019-05" db="EMBL/GenBank/DDBJ databases">
        <title>Another draft genome of Portunus trituberculatus and its Hox gene families provides insights of decapod evolution.</title>
        <authorList>
            <person name="Jeong J.-H."/>
            <person name="Song I."/>
            <person name="Kim S."/>
            <person name="Choi T."/>
            <person name="Kim D."/>
            <person name="Ryu S."/>
            <person name="Kim W."/>
        </authorList>
    </citation>
    <scope>NUCLEOTIDE SEQUENCE [LARGE SCALE GENOMIC DNA]</scope>
    <source>
        <tissue evidence="1">Muscle</tissue>
    </source>
</reference>
<accession>A0A5B7EB10</accession>
<organism evidence="1 2">
    <name type="scientific">Portunus trituberculatus</name>
    <name type="common">Swimming crab</name>
    <name type="synonym">Neptunus trituberculatus</name>
    <dbReference type="NCBI Taxonomy" id="210409"/>
    <lineage>
        <taxon>Eukaryota</taxon>
        <taxon>Metazoa</taxon>
        <taxon>Ecdysozoa</taxon>
        <taxon>Arthropoda</taxon>
        <taxon>Crustacea</taxon>
        <taxon>Multicrustacea</taxon>
        <taxon>Malacostraca</taxon>
        <taxon>Eumalacostraca</taxon>
        <taxon>Eucarida</taxon>
        <taxon>Decapoda</taxon>
        <taxon>Pleocyemata</taxon>
        <taxon>Brachyura</taxon>
        <taxon>Eubrachyura</taxon>
        <taxon>Portunoidea</taxon>
        <taxon>Portunidae</taxon>
        <taxon>Portuninae</taxon>
        <taxon>Portunus</taxon>
    </lineage>
</organism>
<protein>
    <submittedName>
        <fullName evidence="1">Uncharacterized protein</fullName>
    </submittedName>
</protein>